<evidence type="ECO:0000313" key="7">
    <source>
        <dbReference type="EMBL" id="MXY95969.1"/>
    </source>
</evidence>
<dbReference type="PANTHER" id="PTHR12934">
    <property type="entry name" value="50S RIBOSOMAL PROTEIN L15"/>
    <property type="match status" value="1"/>
</dbReference>
<dbReference type="EMBL" id="VXRG01000182">
    <property type="protein sequence ID" value="MXY95969.1"/>
    <property type="molecule type" value="Genomic_DNA"/>
</dbReference>
<dbReference type="AlphaFoldDB" id="A0A6B0Z134"/>
<comment type="similarity">
    <text evidence="1 4">Belongs to the universal ribosomal protein uL15 family.</text>
</comment>
<dbReference type="Pfam" id="PF00828">
    <property type="entry name" value="Ribosomal_L27A"/>
    <property type="match status" value="1"/>
</dbReference>
<dbReference type="SUPFAM" id="SSF52080">
    <property type="entry name" value="Ribosomal proteins L15p and L18e"/>
    <property type="match status" value="1"/>
</dbReference>
<keyword evidence="4" id="KW-0699">rRNA-binding</keyword>
<evidence type="ECO:0000259" key="6">
    <source>
        <dbReference type="Pfam" id="PF00828"/>
    </source>
</evidence>
<dbReference type="InterPro" id="IPR005749">
    <property type="entry name" value="Ribosomal_uL15_bac-type"/>
</dbReference>
<dbReference type="HAMAP" id="MF_01341">
    <property type="entry name" value="Ribosomal_uL15"/>
    <property type="match status" value="1"/>
</dbReference>
<keyword evidence="3 4" id="KW-0687">Ribonucleoprotein</keyword>
<protein>
    <recommendedName>
        <fullName evidence="4">Large ribosomal subunit protein uL15</fullName>
    </recommendedName>
</protein>
<gene>
    <name evidence="4" type="primary">rplO</name>
    <name evidence="7" type="ORF">F4Y42_21220</name>
</gene>
<proteinExistence type="inferred from homology"/>
<feature type="compositionally biased region" description="Gly residues" evidence="5">
    <location>
        <begin position="21"/>
        <end position="35"/>
    </location>
</feature>
<feature type="region of interest" description="Disordered" evidence="5">
    <location>
        <begin position="1"/>
        <end position="46"/>
    </location>
</feature>
<dbReference type="NCBIfam" id="TIGR01071">
    <property type="entry name" value="rplO_bact"/>
    <property type="match status" value="1"/>
</dbReference>
<dbReference type="Gene3D" id="3.100.10.10">
    <property type="match status" value="1"/>
</dbReference>
<keyword evidence="2 4" id="KW-0689">Ribosomal protein</keyword>
<evidence type="ECO:0000256" key="1">
    <source>
        <dbReference type="ARBA" id="ARBA00007320"/>
    </source>
</evidence>
<organism evidence="7">
    <name type="scientific">Caldilineaceae bacterium SB0664_bin_27</name>
    <dbReference type="NCBI Taxonomy" id="2605260"/>
    <lineage>
        <taxon>Bacteria</taxon>
        <taxon>Bacillati</taxon>
        <taxon>Chloroflexota</taxon>
        <taxon>Caldilineae</taxon>
        <taxon>Caldilineales</taxon>
        <taxon>Caldilineaceae</taxon>
    </lineage>
</organism>
<keyword evidence="4" id="KW-0694">RNA-binding</keyword>
<dbReference type="InterPro" id="IPR030878">
    <property type="entry name" value="Ribosomal_uL15"/>
</dbReference>
<dbReference type="InterPro" id="IPR036227">
    <property type="entry name" value="Ribosomal_uL15/eL18_sf"/>
</dbReference>
<evidence type="ECO:0000256" key="4">
    <source>
        <dbReference type="HAMAP-Rule" id="MF_01341"/>
    </source>
</evidence>
<feature type="domain" description="Large ribosomal subunit protein uL15/eL18" evidence="6">
    <location>
        <begin position="77"/>
        <end position="145"/>
    </location>
</feature>
<evidence type="ECO:0000256" key="3">
    <source>
        <dbReference type="ARBA" id="ARBA00023274"/>
    </source>
</evidence>
<comment type="caution">
    <text evidence="7">The sequence shown here is derived from an EMBL/GenBank/DDBJ whole genome shotgun (WGS) entry which is preliminary data.</text>
</comment>
<comment type="function">
    <text evidence="4">Binds to the 23S rRNA.</text>
</comment>
<accession>A0A6B0Z134</accession>
<dbReference type="PANTHER" id="PTHR12934:SF11">
    <property type="entry name" value="LARGE RIBOSOMAL SUBUNIT PROTEIN UL15M"/>
    <property type="match status" value="1"/>
</dbReference>
<dbReference type="GO" id="GO:0006412">
    <property type="term" value="P:translation"/>
    <property type="evidence" value="ECO:0007669"/>
    <property type="project" value="UniProtKB-UniRule"/>
</dbReference>
<name>A0A6B0Z134_9CHLR</name>
<dbReference type="GO" id="GO:0003735">
    <property type="term" value="F:structural constituent of ribosome"/>
    <property type="evidence" value="ECO:0007669"/>
    <property type="project" value="InterPro"/>
</dbReference>
<reference evidence="7" key="1">
    <citation type="submission" date="2019-09" db="EMBL/GenBank/DDBJ databases">
        <title>Characterisation of the sponge microbiome using genome-centric metagenomics.</title>
        <authorList>
            <person name="Engelberts J.P."/>
            <person name="Robbins S.J."/>
            <person name="De Goeij J.M."/>
            <person name="Aranda M."/>
            <person name="Bell S.C."/>
            <person name="Webster N.S."/>
        </authorList>
    </citation>
    <scope>NUCLEOTIDE SEQUENCE</scope>
    <source>
        <strain evidence="7">SB0664_bin_27</strain>
    </source>
</reference>
<dbReference type="GO" id="GO:0022625">
    <property type="term" value="C:cytosolic large ribosomal subunit"/>
    <property type="evidence" value="ECO:0007669"/>
    <property type="project" value="TreeGrafter"/>
</dbReference>
<dbReference type="InterPro" id="IPR021131">
    <property type="entry name" value="Ribosomal_uL15/eL18"/>
</dbReference>
<sequence length="159" mass="17371">MKLHDLRPDGGATRNRKRIGRGTGSGRGKTAGRGTKGQNARAANGGLRGFEGGQLSFLRRLPRMRGFNNRFKVTYTPVNLDRMGERFEADAQVTPAALFDTGLLGNSKQPVVVLARGEIDKPLHLQVHRISKSAREKIEAAGGTVDILPFEVNRNLPRS</sequence>
<evidence type="ECO:0000256" key="5">
    <source>
        <dbReference type="SAM" id="MobiDB-lite"/>
    </source>
</evidence>
<dbReference type="GO" id="GO:0019843">
    <property type="term" value="F:rRNA binding"/>
    <property type="evidence" value="ECO:0007669"/>
    <property type="project" value="UniProtKB-UniRule"/>
</dbReference>
<comment type="subunit">
    <text evidence="4">Part of the 50S ribosomal subunit.</text>
</comment>
<evidence type="ECO:0000256" key="2">
    <source>
        <dbReference type="ARBA" id="ARBA00022980"/>
    </source>
</evidence>